<keyword evidence="1" id="KW-0812">Transmembrane</keyword>
<keyword evidence="1" id="KW-0472">Membrane</keyword>
<reference evidence="2 3" key="1">
    <citation type="journal article" date="2013" name="ISME J.">
        <title>Comparative genomics of pathogenic lineages of Vibrio nigripulchritudo identifies virulence-associated traits.</title>
        <authorList>
            <person name="Goudenege D."/>
            <person name="Labreuche Y."/>
            <person name="Krin E."/>
            <person name="Ansquer D."/>
            <person name="Mangenot S."/>
            <person name="Calteau A."/>
            <person name="Medigue C."/>
            <person name="Mazel D."/>
            <person name="Polz M.F."/>
            <person name="Le Roux F."/>
        </authorList>
    </citation>
    <scope>NUCLEOTIDE SEQUENCE [LARGE SCALE GENOMIC DNA]</scope>
    <source>
        <strain evidence="2 3">SOn1</strain>
    </source>
</reference>
<protein>
    <submittedName>
        <fullName evidence="2">Tfp pilus assembly protein PilN</fullName>
    </submittedName>
</protein>
<name>A0AAV2VIF1_9VIBR</name>
<accession>A0AAV2VIF1</accession>
<comment type="caution">
    <text evidence="2">The sequence shown here is derived from an EMBL/GenBank/DDBJ whole genome shotgun (WGS) entry which is preliminary data.</text>
</comment>
<feature type="transmembrane region" description="Helical" evidence="1">
    <location>
        <begin position="21"/>
        <end position="43"/>
    </location>
</feature>
<dbReference type="GO" id="GO:0043683">
    <property type="term" value="P:type IV pilus assembly"/>
    <property type="evidence" value="ECO:0007669"/>
    <property type="project" value="TreeGrafter"/>
</dbReference>
<dbReference type="Proteomes" id="UP000018211">
    <property type="component" value="Unassembled WGS sequence"/>
</dbReference>
<evidence type="ECO:0000313" key="2">
    <source>
        <dbReference type="EMBL" id="CCO44413.1"/>
    </source>
</evidence>
<dbReference type="PANTHER" id="PTHR40278:SF2">
    <property type="entry name" value="TYPE IV PILUS INNER MEMBRANE COMPONENT PILN"/>
    <property type="match status" value="1"/>
</dbReference>
<dbReference type="GO" id="GO:0043107">
    <property type="term" value="P:type IV pilus-dependent motility"/>
    <property type="evidence" value="ECO:0007669"/>
    <property type="project" value="TreeGrafter"/>
</dbReference>
<gene>
    <name evidence="2" type="ORF">VIBNISOn1_1100017</name>
</gene>
<dbReference type="InterPro" id="IPR007813">
    <property type="entry name" value="PilN"/>
</dbReference>
<sequence length="186" mass="21333">MHSVNLLPWRDEMRARYRRQFFSYLAAAILAAVGVQWGVGVYFSQQMSVQEERNAELARHISYLDQQLRGLSEVRDQHESILTRLRSVEALQIKRNKTTDFMSHLPDTIPPGVYVDKIEMNDFEVEVNGISDSTANITTMLDSMERSAKLADVEMHSIVSGKKLFGKVFKTFKVSFIFAPIKEEKS</sequence>
<evidence type="ECO:0000256" key="1">
    <source>
        <dbReference type="SAM" id="Phobius"/>
    </source>
</evidence>
<evidence type="ECO:0000313" key="3">
    <source>
        <dbReference type="Proteomes" id="UP000018211"/>
    </source>
</evidence>
<dbReference type="PANTHER" id="PTHR40278">
    <property type="entry name" value="DNA UTILIZATION PROTEIN HOFN"/>
    <property type="match status" value="1"/>
</dbReference>
<dbReference type="InterPro" id="IPR052534">
    <property type="entry name" value="Extracell_DNA_Util/SecSys_Comp"/>
</dbReference>
<dbReference type="Pfam" id="PF05137">
    <property type="entry name" value="PilN"/>
    <property type="match status" value="1"/>
</dbReference>
<dbReference type="RefSeq" id="WP_022610272.1">
    <property type="nucleotide sequence ID" value="NZ_LK391965.1"/>
</dbReference>
<proteinExistence type="predicted"/>
<dbReference type="EMBL" id="CAOF01000014">
    <property type="protein sequence ID" value="CCO44413.1"/>
    <property type="molecule type" value="Genomic_DNA"/>
</dbReference>
<dbReference type="AlphaFoldDB" id="A0AAV2VIF1"/>
<keyword evidence="1" id="KW-1133">Transmembrane helix</keyword>
<organism evidence="2 3">
    <name type="scientific">Vibrio nigripulchritudo SOn1</name>
    <dbReference type="NCBI Taxonomy" id="1238450"/>
    <lineage>
        <taxon>Bacteria</taxon>
        <taxon>Pseudomonadati</taxon>
        <taxon>Pseudomonadota</taxon>
        <taxon>Gammaproteobacteria</taxon>
        <taxon>Vibrionales</taxon>
        <taxon>Vibrionaceae</taxon>
        <taxon>Vibrio</taxon>
    </lineage>
</organism>